<dbReference type="SMART" id="SM00448">
    <property type="entry name" value="REC"/>
    <property type="match status" value="1"/>
</dbReference>
<sequence>MNKIQNNLKPKILIVEDEAILAKALEETLNIIGYEVTGIADNGMKAILLAISSDADLVLMDIRLKGKMDGVEAAEKIREQKKVPIVFLTANQDSATFERAKIEGAYGYILKPFQERELQIVIDIALNQFKERKNNSDMEHALLNSEKLAIVGTLSSGIIHDINSPLTNIFLNIEMLNKKILNDSDIVIPPQVENVIKNIEKNAHSISTTVKNYRSMIESTDAEVSTEFNIKLLCKEVLEVCGYLALEKKVKFKELSSVSDTKVCFGRTSLFQVMVNLIRNACDAVENTKDAWVQILWEDSSPNFIILKVIDSGVGIPADIHTKIFETLFTTKSPGKGTGLGLSLCKRILDKFKGSIELDINYPNTCFILKIPKNN</sequence>
<dbReference type="AlphaFoldDB" id="A0A1L4CYV7"/>
<evidence type="ECO:0000259" key="6">
    <source>
        <dbReference type="PROSITE" id="PS50110"/>
    </source>
</evidence>
<dbReference type="EMBL" id="CP017834">
    <property type="protein sequence ID" value="APJ03139.1"/>
    <property type="molecule type" value="Genomic_DNA"/>
</dbReference>
<dbReference type="Gene3D" id="1.10.287.130">
    <property type="match status" value="1"/>
</dbReference>
<dbReference type="InterPro" id="IPR036097">
    <property type="entry name" value="HisK_dim/P_sf"/>
</dbReference>
<dbReference type="PROSITE" id="PS50110">
    <property type="entry name" value="RESPONSE_REGULATORY"/>
    <property type="match status" value="1"/>
</dbReference>
<name>A0A1L4CYV7_9BACT</name>
<evidence type="ECO:0000259" key="5">
    <source>
        <dbReference type="PROSITE" id="PS50109"/>
    </source>
</evidence>
<dbReference type="SUPFAM" id="SSF47384">
    <property type="entry name" value="Homodimeric domain of signal transducing histidine kinase"/>
    <property type="match status" value="1"/>
</dbReference>
<evidence type="ECO:0000256" key="4">
    <source>
        <dbReference type="PROSITE-ProRule" id="PRU00169"/>
    </source>
</evidence>
<dbReference type="EC" id="2.7.13.3" evidence="2"/>
<evidence type="ECO:0000313" key="7">
    <source>
        <dbReference type="EMBL" id="APJ03139.1"/>
    </source>
</evidence>
<dbReference type="PANTHER" id="PTHR43547">
    <property type="entry name" value="TWO-COMPONENT HISTIDINE KINASE"/>
    <property type="match status" value="1"/>
</dbReference>
<dbReference type="Gene3D" id="3.30.565.10">
    <property type="entry name" value="Histidine kinase-like ATPase, C-terminal domain"/>
    <property type="match status" value="1"/>
</dbReference>
<dbReference type="OrthoDB" id="5291616at2"/>
<dbReference type="SUPFAM" id="SSF55874">
    <property type="entry name" value="ATPase domain of HSP90 chaperone/DNA topoisomerase II/histidine kinase"/>
    <property type="match status" value="1"/>
</dbReference>
<dbReference type="InterPro" id="IPR005467">
    <property type="entry name" value="His_kinase_dom"/>
</dbReference>
<dbReference type="CDD" id="cd00082">
    <property type="entry name" value="HisKA"/>
    <property type="match status" value="1"/>
</dbReference>
<dbReference type="RefSeq" id="WP_148696863.1">
    <property type="nucleotide sequence ID" value="NZ_CP017834.1"/>
</dbReference>
<dbReference type="InterPro" id="IPR036890">
    <property type="entry name" value="HATPase_C_sf"/>
</dbReference>
<comment type="catalytic activity">
    <reaction evidence="1">
        <text>ATP + protein L-histidine = ADP + protein N-phospho-L-histidine.</text>
        <dbReference type="EC" id="2.7.13.3"/>
    </reaction>
</comment>
<accession>A0A1L4CYV7</accession>
<evidence type="ECO:0000256" key="3">
    <source>
        <dbReference type="ARBA" id="ARBA00022553"/>
    </source>
</evidence>
<dbReference type="PROSITE" id="PS50109">
    <property type="entry name" value="HIS_KIN"/>
    <property type="match status" value="1"/>
</dbReference>
<organism evidence="7 8">
    <name type="scientific">Silvanigrella aquatica</name>
    <dbReference type="NCBI Taxonomy" id="1915309"/>
    <lineage>
        <taxon>Bacteria</taxon>
        <taxon>Pseudomonadati</taxon>
        <taxon>Bdellovibrionota</taxon>
        <taxon>Oligoflexia</taxon>
        <taxon>Silvanigrellales</taxon>
        <taxon>Silvanigrellaceae</taxon>
        <taxon>Silvanigrella</taxon>
    </lineage>
</organism>
<feature type="domain" description="Response regulatory" evidence="6">
    <location>
        <begin position="11"/>
        <end position="126"/>
    </location>
</feature>
<evidence type="ECO:0000256" key="2">
    <source>
        <dbReference type="ARBA" id="ARBA00012438"/>
    </source>
</evidence>
<dbReference type="InterPro" id="IPR004358">
    <property type="entry name" value="Sig_transdc_His_kin-like_C"/>
</dbReference>
<keyword evidence="8" id="KW-1185">Reference proteome</keyword>
<dbReference type="Gene3D" id="3.40.50.2300">
    <property type="match status" value="1"/>
</dbReference>
<dbReference type="Pfam" id="PF00072">
    <property type="entry name" value="Response_reg"/>
    <property type="match status" value="1"/>
</dbReference>
<dbReference type="Proteomes" id="UP000184731">
    <property type="component" value="Chromosome"/>
</dbReference>
<dbReference type="GO" id="GO:0000155">
    <property type="term" value="F:phosphorelay sensor kinase activity"/>
    <property type="evidence" value="ECO:0007669"/>
    <property type="project" value="InterPro"/>
</dbReference>
<dbReference type="Pfam" id="PF02518">
    <property type="entry name" value="HATPase_c"/>
    <property type="match status" value="1"/>
</dbReference>
<proteinExistence type="predicted"/>
<gene>
    <name evidence="7" type="ORF">AXG55_04150</name>
</gene>
<feature type="modified residue" description="4-aspartylphosphate" evidence="4">
    <location>
        <position position="61"/>
    </location>
</feature>
<dbReference type="PANTHER" id="PTHR43547:SF2">
    <property type="entry name" value="HYBRID SIGNAL TRANSDUCTION HISTIDINE KINASE C"/>
    <property type="match status" value="1"/>
</dbReference>
<dbReference type="SMART" id="SM00387">
    <property type="entry name" value="HATPase_c"/>
    <property type="match status" value="1"/>
</dbReference>
<feature type="domain" description="Histidine kinase" evidence="5">
    <location>
        <begin position="157"/>
        <end position="375"/>
    </location>
</feature>
<evidence type="ECO:0000256" key="1">
    <source>
        <dbReference type="ARBA" id="ARBA00000085"/>
    </source>
</evidence>
<evidence type="ECO:0000313" key="8">
    <source>
        <dbReference type="Proteomes" id="UP000184731"/>
    </source>
</evidence>
<dbReference type="InterPro" id="IPR011006">
    <property type="entry name" value="CheY-like_superfamily"/>
</dbReference>
<dbReference type="InterPro" id="IPR003594">
    <property type="entry name" value="HATPase_dom"/>
</dbReference>
<reference evidence="7 8" key="1">
    <citation type="submission" date="2016-10" db="EMBL/GenBank/DDBJ databases">
        <title>Silvanigrella aquatica sp. nov., isolated from a freshwater lake located in the Black Forest, Germany, description of Silvanigrellaceae fam. nov., Silvanigrellales ord. nov., reclassification of the order Bdellovibrionales in the class Oligoflexia, reclassification of the families Bacteriovoracaceae and Halobacteriovoraceae in the new order Bacteriovoracales ord. nov., and reclassification of the family Pseudobacteriovoracaceae in the order Oligoflexiales.</title>
        <authorList>
            <person name="Hahn M.W."/>
            <person name="Schmidt J."/>
            <person name="Koll U."/>
            <person name="Rohde M."/>
            <person name="Verbag S."/>
            <person name="Pitt A."/>
            <person name="Nakai R."/>
            <person name="Naganuma T."/>
            <person name="Lang E."/>
        </authorList>
    </citation>
    <scope>NUCLEOTIDE SEQUENCE [LARGE SCALE GENOMIC DNA]</scope>
    <source>
        <strain evidence="7 8">MWH-Nonnen-W8red</strain>
    </source>
</reference>
<dbReference type="SUPFAM" id="SSF52172">
    <property type="entry name" value="CheY-like"/>
    <property type="match status" value="1"/>
</dbReference>
<dbReference type="CDD" id="cd17534">
    <property type="entry name" value="REC_DC-like"/>
    <property type="match status" value="1"/>
</dbReference>
<keyword evidence="3 4" id="KW-0597">Phosphoprotein</keyword>
<dbReference type="InterPro" id="IPR003661">
    <property type="entry name" value="HisK_dim/P_dom"/>
</dbReference>
<protein>
    <recommendedName>
        <fullName evidence="2">histidine kinase</fullName>
        <ecNumber evidence="2">2.7.13.3</ecNumber>
    </recommendedName>
</protein>
<dbReference type="STRING" id="1915309.AXG55_04150"/>
<dbReference type="PRINTS" id="PR00344">
    <property type="entry name" value="BCTRLSENSOR"/>
</dbReference>
<dbReference type="InterPro" id="IPR001789">
    <property type="entry name" value="Sig_transdc_resp-reg_receiver"/>
</dbReference>
<dbReference type="KEGG" id="saqi:AXG55_04150"/>